<dbReference type="PROSITE" id="PS51257">
    <property type="entry name" value="PROKAR_LIPOPROTEIN"/>
    <property type="match status" value="1"/>
</dbReference>
<dbReference type="PANTHER" id="PTHR43649:SF12">
    <property type="entry name" value="DIACETYLCHITOBIOSE BINDING PROTEIN DASA"/>
    <property type="match status" value="1"/>
</dbReference>
<name>A0ABP9SNT1_9MICC</name>
<dbReference type="SUPFAM" id="SSF53850">
    <property type="entry name" value="Periplasmic binding protein-like II"/>
    <property type="match status" value="1"/>
</dbReference>
<evidence type="ECO:0000313" key="2">
    <source>
        <dbReference type="EMBL" id="GAA5198516.1"/>
    </source>
</evidence>
<accession>A0ABP9SNT1</accession>
<dbReference type="EMBL" id="BAABKK010000026">
    <property type="protein sequence ID" value="GAA5198516.1"/>
    <property type="molecule type" value="Genomic_DNA"/>
</dbReference>
<feature type="chain" id="PRO_5047086151" evidence="1">
    <location>
        <begin position="22"/>
        <end position="455"/>
    </location>
</feature>
<protein>
    <submittedName>
        <fullName evidence="2">Sugar ABC transporter substrate-binding protein</fullName>
    </submittedName>
</protein>
<dbReference type="Gene3D" id="3.40.190.10">
    <property type="entry name" value="Periplasmic binding protein-like II"/>
    <property type="match status" value="1"/>
</dbReference>
<comment type="caution">
    <text evidence="2">The sequence shown here is derived from an EMBL/GenBank/DDBJ whole genome shotgun (WGS) entry which is preliminary data.</text>
</comment>
<dbReference type="PANTHER" id="PTHR43649">
    <property type="entry name" value="ARABINOSE-BINDING PROTEIN-RELATED"/>
    <property type="match status" value="1"/>
</dbReference>
<organism evidence="2 3">
    <name type="scientific">Arthrobacter gyeryongensis</name>
    <dbReference type="NCBI Taxonomy" id="1650592"/>
    <lineage>
        <taxon>Bacteria</taxon>
        <taxon>Bacillati</taxon>
        <taxon>Actinomycetota</taxon>
        <taxon>Actinomycetes</taxon>
        <taxon>Micrococcales</taxon>
        <taxon>Micrococcaceae</taxon>
        <taxon>Arthrobacter</taxon>
    </lineage>
</organism>
<dbReference type="Pfam" id="PF01547">
    <property type="entry name" value="SBP_bac_1"/>
    <property type="match status" value="1"/>
</dbReference>
<feature type="signal peptide" evidence="1">
    <location>
        <begin position="1"/>
        <end position="21"/>
    </location>
</feature>
<dbReference type="InterPro" id="IPR006059">
    <property type="entry name" value="SBP"/>
</dbReference>
<evidence type="ECO:0000313" key="3">
    <source>
        <dbReference type="Proteomes" id="UP001500200"/>
    </source>
</evidence>
<proteinExistence type="predicted"/>
<keyword evidence="3" id="KW-1185">Reference proteome</keyword>
<dbReference type="InterPro" id="IPR050490">
    <property type="entry name" value="Bact_solute-bd_prot1"/>
</dbReference>
<keyword evidence="1" id="KW-0732">Signal</keyword>
<reference evidence="3" key="1">
    <citation type="journal article" date="2019" name="Int. J. Syst. Evol. Microbiol.">
        <title>The Global Catalogue of Microorganisms (GCM) 10K type strain sequencing project: providing services to taxonomists for standard genome sequencing and annotation.</title>
        <authorList>
            <consortium name="The Broad Institute Genomics Platform"/>
            <consortium name="The Broad Institute Genome Sequencing Center for Infectious Disease"/>
            <person name="Wu L."/>
            <person name="Ma J."/>
        </authorList>
    </citation>
    <scope>NUCLEOTIDE SEQUENCE [LARGE SCALE GENOMIC DNA]</scope>
    <source>
        <strain evidence="3">JCM 18514</strain>
    </source>
</reference>
<dbReference type="Proteomes" id="UP001500200">
    <property type="component" value="Unassembled WGS sequence"/>
</dbReference>
<sequence>MKNSRTRLIGAVVLVSLGALGVTGCGGDNSSASASGGAPNGQGKTLDVLVGANTNKADQFKAWQTHIADAFKKQTGADLKFETFANANDELSKIQTSVVAGQGPDVYAVGTTFTPTAYSTDAFVKFDSNMWNKVGGRDRFVPATLGISGPDAQNEVGVPFTSRPYVLAYNTELFKKAGLDKPANTWDGLLDQAKKLTTGSTYGFATGYADNYTPWKFAWAMANQSGNTLVDGKTARIDDPTVLKAYETYFGWLTKDKVVNPAAVGWNDTQAAADFAAGKSAMMLMTTASSKVTFDASPVKGKYAYAVMPTVPPGQSSAPSGGQPVSSIISGDNMVIAKYSENQDLAAAYIKLLTSDDEQINYNKLFGDLPTNAAAAKKVQDADPSLAPIIDSASKSKTTPFTGAWGDIQLALTNVVVQSRPDLGNGTFNESNLKASLAKAQKDAQASLDRASANK</sequence>
<evidence type="ECO:0000256" key="1">
    <source>
        <dbReference type="SAM" id="SignalP"/>
    </source>
</evidence>
<dbReference type="RefSeq" id="WP_345451312.1">
    <property type="nucleotide sequence ID" value="NZ_BAABKK010000026.1"/>
</dbReference>
<gene>
    <name evidence="2" type="ORF">GCM10023346_35860</name>
</gene>